<feature type="domain" description="Stress-response A/B barrel" evidence="1">
    <location>
        <begin position="2"/>
        <end position="98"/>
    </location>
</feature>
<dbReference type="Gene3D" id="3.30.70.100">
    <property type="match status" value="1"/>
</dbReference>
<dbReference type="EMBL" id="BAFB01000005">
    <property type="protein sequence ID" value="GAB32335.1"/>
    <property type="molecule type" value="Genomic_DNA"/>
</dbReference>
<dbReference type="InterPro" id="IPR013097">
    <property type="entry name" value="Dabb"/>
</dbReference>
<evidence type="ECO:0000259" key="1">
    <source>
        <dbReference type="PROSITE" id="PS51502"/>
    </source>
</evidence>
<comment type="caution">
    <text evidence="2">The sequence shown here is derived from an EMBL/GenBank/DDBJ whole genome shotgun (WGS) entry which is preliminary data.</text>
</comment>
<dbReference type="SUPFAM" id="SSF54909">
    <property type="entry name" value="Dimeric alpha+beta barrel"/>
    <property type="match status" value="1"/>
</dbReference>
<protein>
    <recommendedName>
        <fullName evidence="1">Stress-response A/B barrel domain-containing protein</fullName>
    </recommendedName>
</protein>
<dbReference type="RefSeq" id="WP_007236610.1">
    <property type="nucleotide sequence ID" value="NZ_BAFB01000005.1"/>
</dbReference>
<proteinExistence type="predicted"/>
<dbReference type="PROSITE" id="PS51502">
    <property type="entry name" value="S_R_A_B_BARREL"/>
    <property type="match status" value="1"/>
</dbReference>
<dbReference type="Proteomes" id="UP000005038">
    <property type="component" value="Unassembled WGS sequence"/>
</dbReference>
<dbReference type="OrthoDB" id="6637496at2"/>
<dbReference type="SMART" id="SM00886">
    <property type="entry name" value="Dabb"/>
    <property type="match status" value="1"/>
</dbReference>
<organism evidence="2 3">
    <name type="scientific">Gordonia otitidis (strain DSM 44809 / CCUG 52243 / JCM 12355 / NBRC 100426 / IFM 10032)</name>
    <dbReference type="NCBI Taxonomy" id="1108044"/>
    <lineage>
        <taxon>Bacteria</taxon>
        <taxon>Bacillati</taxon>
        <taxon>Actinomycetota</taxon>
        <taxon>Actinomycetes</taxon>
        <taxon>Mycobacteriales</taxon>
        <taxon>Gordoniaceae</taxon>
        <taxon>Gordonia</taxon>
    </lineage>
</organism>
<evidence type="ECO:0000313" key="3">
    <source>
        <dbReference type="Proteomes" id="UP000005038"/>
    </source>
</evidence>
<dbReference type="InterPro" id="IPR011008">
    <property type="entry name" value="Dimeric_a/b-barrel"/>
</dbReference>
<sequence length="116" mass="12783">MIRNVVMGRLRPADGEAALRDRRQLDEGLAGIAALRLPGLLSNRIGLDLGLREGGWSFAITNDWVDADAYRTYDLDPEHNRFRAMVVEVCEQVARVQFEACSSSEVWLPGSSPAGP</sequence>
<gene>
    <name evidence="2" type="ORF">GOOTI_005_00130</name>
</gene>
<evidence type="ECO:0000313" key="2">
    <source>
        <dbReference type="EMBL" id="GAB32335.1"/>
    </source>
</evidence>
<dbReference type="AlphaFoldDB" id="H5TFS7"/>
<reference evidence="2" key="1">
    <citation type="submission" date="2012-02" db="EMBL/GenBank/DDBJ databases">
        <title>Whole genome shotgun sequence of Gordonia otitidis NBRC 100426.</title>
        <authorList>
            <person name="Yoshida I."/>
            <person name="Hosoyama A."/>
            <person name="Tsuchikane K."/>
            <person name="Katsumata H."/>
            <person name="Yamazaki S."/>
            <person name="Fujita N."/>
        </authorList>
    </citation>
    <scope>NUCLEOTIDE SEQUENCE [LARGE SCALE GENOMIC DNA]</scope>
    <source>
        <strain evidence="2">NBRC 100426</strain>
    </source>
</reference>
<name>H5TFS7_GORO1</name>
<accession>H5TFS7</accession>
<keyword evidence="3" id="KW-1185">Reference proteome</keyword>